<dbReference type="Proteomes" id="UP001550603">
    <property type="component" value="Unassembled WGS sequence"/>
</dbReference>
<evidence type="ECO:0000313" key="1">
    <source>
        <dbReference type="EMBL" id="MEU2264985.1"/>
    </source>
</evidence>
<comment type="caution">
    <text evidence="1">The sequence shown here is derived from an EMBL/GenBank/DDBJ whole genome shotgun (WGS) entry which is preliminary data.</text>
</comment>
<reference evidence="1 2" key="1">
    <citation type="submission" date="2024-06" db="EMBL/GenBank/DDBJ databases">
        <title>The Natural Products Discovery Center: Release of the First 8490 Sequenced Strains for Exploring Actinobacteria Biosynthetic Diversity.</title>
        <authorList>
            <person name="Kalkreuter E."/>
            <person name="Kautsar S.A."/>
            <person name="Yang D."/>
            <person name="Bader C.D."/>
            <person name="Teijaro C.N."/>
            <person name="Fluegel L."/>
            <person name="Davis C.M."/>
            <person name="Simpson J.R."/>
            <person name="Lauterbach L."/>
            <person name="Steele A.D."/>
            <person name="Gui C."/>
            <person name="Meng S."/>
            <person name="Li G."/>
            <person name="Viehrig K."/>
            <person name="Ye F."/>
            <person name="Su P."/>
            <person name="Kiefer A.F."/>
            <person name="Nichols A."/>
            <person name="Cepeda A.J."/>
            <person name="Yan W."/>
            <person name="Fan B."/>
            <person name="Jiang Y."/>
            <person name="Adhikari A."/>
            <person name="Zheng C.-J."/>
            <person name="Schuster L."/>
            <person name="Cowan T.M."/>
            <person name="Smanski M.J."/>
            <person name="Chevrette M.G."/>
            <person name="De Carvalho L.P.S."/>
            <person name="Shen B."/>
        </authorList>
    </citation>
    <scope>NUCLEOTIDE SEQUENCE [LARGE SCALE GENOMIC DNA]</scope>
    <source>
        <strain evidence="1 2">NPDC019583</strain>
    </source>
</reference>
<name>A0ABV2XLZ8_9ACTN</name>
<gene>
    <name evidence="1" type="ORF">ABZ568_00725</name>
</gene>
<evidence type="ECO:0000313" key="2">
    <source>
        <dbReference type="Proteomes" id="UP001550603"/>
    </source>
</evidence>
<protein>
    <submittedName>
        <fullName evidence="1">Uncharacterized protein</fullName>
    </submittedName>
</protein>
<sequence length="81" mass="8748">MAATALTPLAPGTKVFTVGTFYEAEIVTSEIVPGRFNKGPVRKSVIRWTVDVPAAGIRKGEEQVWVHIPGRTPRFVVGATN</sequence>
<dbReference type="RefSeq" id="WP_359784364.1">
    <property type="nucleotide sequence ID" value="NZ_JBEYBN010000001.1"/>
</dbReference>
<organism evidence="1 2">
    <name type="scientific">Streptomyces olindensis</name>
    <dbReference type="NCBI Taxonomy" id="358823"/>
    <lineage>
        <taxon>Bacteria</taxon>
        <taxon>Bacillati</taxon>
        <taxon>Actinomycetota</taxon>
        <taxon>Actinomycetes</taxon>
        <taxon>Kitasatosporales</taxon>
        <taxon>Streptomycetaceae</taxon>
        <taxon>Streptomyces</taxon>
    </lineage>
</organism>
<keyword evidence="2" id="KW-1185">Reference proteome</keyword>
<accession>A0ABV2XLZ8</accession>
<proteinExistence type="predicted"/>
<dbReference type="EMBL" id="JBEYBN010000001">
    <property type="protein sequence ID" value="MEU2264985.1"/>
    <property type="molecule type" value="Genomic_DNA"/>
</dbReference>